<reference evidence="3" key="2">
    <citation type="submission" date="2025-09" db="UniProtKB">
        <authorList>
            <consortium name="Ensembl"/>
        </authorList>
    </citation>
    <scope>IDENTIFICATION</scope>
</reference>
<reference evidence="3" key="1">
    <citation type="submission" date="2025-08" db="UniProtKB">
        <authorList>
            <consortium name="Ensembl"/>
        </authorList>
    </citation>
    <scope>IDENTIFICATION</scope>
</reference>
<keyword evidence="4" id="KW-1185">Reference proteome</keyword>
<name>A0A8C2X8C5_CYCLU</name>
<protein>
    <recommendedName>
        <fullName evidence="2">C-type lectin domain-containing protein</fullName>
    </recommendedName>
</protein>
<dbReference type="InterPro" id="IPR001304">
    <property type="entry name" value="C-type_lectin-like"/>
</dbReference>
<feature type="domain" description="C-type lectin" evidence="2">
    <location>
        <begin position="21"/>
        <end position="131"/>
    </location>
</feature>
<dbReference type="Proteomes" id="UP000694565">
    <property type="component" value="Unplaced"/>
</dbReference>
<dbReference type="Gene3D" id="3.10.100.10">
    <property type="entry name" value="Mannose-Binding Protein A, subunit A"/>
    <property type="match status" value="2"/>
</dbReference>
<proteinExistence type="predicted"/>
<dbReference type="InterPro" id="IPR016186">
    <property type="entry name" value="C-type_lectin-like/link_sf"/>
</dbReference>
<organism evidence="3 4">
    <name type="scientific">Cyclopterus lumpus</name>
    <name type="common">Lumpsucker</name>
    <dbReference type="NCBI Taxonomy" id="8103"/>
    <lineage>
        <taxon>Eukaryota</taxon>
        <taxon>Metazoa</taxon>
        <taxon>Chordata</taxon>
        <taxon>Craniata</taxon>
        <taxon>Vertebrata</taxon>
        <taxon>Euteleostomi</taxon>
        <taxon>Actinopterygii</taxon>
        <taxon>Neopterygii</taxon>
        <taxon>Teleostei</taxon>
        <taxon>Neoteleostei</taxon>
        <taxon>Acanthomorphata</taxon>
        <taxon>Eupercaria</taxon>
        <taxon>Perciformes</taxon>
        <taxon>Cottioidei</taxon>
        <taxon>Cottales</taxon>
        <taxon>Cyclopteridae</taxon>
        <taxon>Cyclopterus</taxon>
    </lineage>
</organism>
<evidence type="ECO:0000259" key="2">
    <source>
        <dbReference type="PROSITE" id="PS50041"/>
    </source>
</evidence>
<dbReference type="InterPro" id="IPR016187">
    <property type="entry name" value="CTDL_fold"/>
</dbReference>
<dbReference type="SUPFAM" id="SSF56436">
    <property type="entry name" value="C-type lectin-like"/>
    <property type="match status" value="2"/>
</dbReference>
<sequence length="249" mass="29282">MERTLVLLLAFTAVEGYVGNHIFVNQEVNWEEAQKYCRAKHTDLSFIRSQSDLERILLVSNEKTRDGWIGLQQDPSDLAAWLWSGGSSITFQNWEQGQPDYYKEIEDRGQLTDSGKWNDRSPSSTWNFYCIQITVTVELMSWQEALEHCREHHTDLSSMVFETENLLALREMKPLNIDRVWIGLRYLGDRWLWVNGDPLEYEAWGGVQDHQCPLLKRCGAFTIRGQWENRDCQEKLNFIFQVKRKLQCL</sequence>
<evidence type="ECO:0000256" key="1">
    <source>
        <dbReference type="SAM" id="SignalP"/>
    </source>
</evidence>
<dbReference type="Pfam" id="PF00059">
    <property type="entry name" value="Lectin_C"/>
    <property type="match status" value="2"/>
</dbReference>
<accession>A0A8C2X8C5</accession>
<evidence type="ECO:0000313" key="4">
    <source>
        <dbReference type="Proteomes" id="UP000694565"/>
    </source>
</evidence>
<feature type="chain" id="PRO_5034844385" description="C-type lectin domain-containing protein" evidence="1">
    <location>
        <begin position="17"/>
        <end position="249"/>
    </location>
</feature>
<dbReference type="PROSITE" id="PS50041">
    <property type="entry name" value="C_TYPE_LECTIN_2"/>
    <property type="match status" value="2"/>
</dbReference>
<keyword evidence="1" id="KW-0732">Signal</keyword>
<dbReference type="Ensembl" id="ENSCLMT00005015791.1">
    <property type="protein sequence ID" value="ENSCLMP00005014834.1"/>
    <property type="gene ID" value="ENSCLMG00005007786.1"/>
</dbReference>
<dbReference type="SMART" id="SM00034">
    <property type="entry name" value="CLECT"/>
    <property type="match status" value="2"/>
</dbReference>
<dbReference type="AlphaFoldDB" id="A0A8C2X8C5"/>
<feature type="signal peptide" evidence="1">
    <location>
        <begin position="1"/>
        <end position="16"/>
    </location>
</feature>
<feature type="domain" description="C-type lectin" evidence="2">
    <location>
        <begin position="126"/>
        <end position="241"/>
    </location>
</feature>
<evidence type="ECO:0000313" key="3">
    <source>
        <dbReference type="Ensembl" id="ENSCLMP00005014834.1"/>
    </source>
</evidence>
<dbReference type="PANTHER" id="PTHR45784">
    <property type="entry name" value="C-TYPE LECTIN DOMAIN FAMILY 20 MEMBER A-RELATED"/>
    <property type="match status" value="1"/>
</dbReference>
<dbReference type="PANTHER" id="PTHR45784:SF8">
    <property type="entry name" value="C-TYPE MANNOSE RECEPTOR 2-RELATED"/>
    <property type="match status" value="1"/>
</dbReference>
<dbReference type="GeneTree" id="ENSGT00940000163460"/>